<organism evidence="1 2">
    <name type="scientific">Pseudoalteromonas rubra</name>
    <dbReference type="NCBI Taxonomy" id="43658"/>
    <lineage>
        <taxon>Bacteria</taxon>
        <taxon>Pseudomonadati</taxon>
        <taxon>Pseudomonadota</taxon>
        <taxon>Gammaproteobacteria</taxon>
        <taxon>Alteromonadales</taxon>
        <taxon>Pseudoalteromonadaceae</taxon>
        <taxon>Pseudoalteromonas</taxon>
    </lineage>
</organism>
<evidence type="ECO:0000313" key="2">
    <source>
        <dbReference type="Proteomes" id="UP000292345"/>
    </source>
</evidence>
<reference evidence="1 2" key="1">
    <citation type="submission" date="2018-01" db="EMBL/GenBank/DDBJ databases">
        <title>Co-occurrence of chitin degradation, pigmentation and bioactivity in marine Pseudoalteromonas.</title>
        <authorList>
            <person name="Paulsen S."/>
            <person name="Gram L."/>
            <person name="Machado H."/>
        </authorList>
    </citation>
    <scope>NUCLEOTIDE SEQUENCE [LARGE SCALE GENOMIC DNA]</scope>
    <source>
        <strain evidence="1 2">S1946</strain>
    </source>
</reference>
<evidence type="ECO:0000313" key="1">
    <source>
        <dbReference type="EMBL" id="RZM80728.1"/>
    </source>
</evidence>
<gene>
    <name evidence="1" type="ORF">C3B51_11720</name>
</gene>
<protein>
    <submittedName>
        <fullName evidence="1">Uncharacterized protein</fullName>
    </submittedName>
</protein>
<comment type="caution">
    <text evidence="1">The sequence shown here is derived from an EMBL/GenBank/DDBJ whole genome shotgun (WGS) entry which is preliminary data.</text>
</comment>
<accession>A0A4Q7ED06</accession>
<name>A0A4Q7ED06_9GAMM</name>
<sequence>MSKWIKNKHLFLIFSLWLIDGIKEGFKISTLQKTTNNVVTKLSFILMHNCNYGEQFAQPLKNGKAHSYIGELRSPKQER</sequence>
<dbReference type="Proteomes" id="UP000292345">
    <property type="component" value="Unassembled WGS sequence"/>
</dbReference>
<dbReference type="EMBL" id="PPUZ01000031">
    <property type="protein sequence ID" value="RZM80728.1"/>
    <property type="molecule type" value="Genomic_DNA"/>
</dbReference>
<dbReference type="AlphaFoldDB" id="A0A4Q7ED06"/>
<proteinExistence type="predicted"/>